<reference evidence="6 7" key="1">
    <citation type="submission" date="2020-04" db="EMBL/GenBank/DDBJ databases">
        <authorList>
            <person name="Klaysubun C."/>
            <person name="Duangmal K."/>
            <person name="Lipun K."/>
        </authorList>
    </citation>
    <scope>NUCLEOTIDE SEQUENCE [LARGE SCALE GENOMIC DNA]</scope>
    <source>
        <strain evidence="6 7">JCM 11839</strain>
    </source>
</reference>
<comment type="pathway">
    <text evidence="1">Cell wall biogenesis; cell wall polysaccharide biosynthesis.</text>
</comment>
<dbReference type="CDD" id="cd00761">
    <property type="entry name" value="Glyco_tranf_GTA_type"/>
    <property type="match status" value="1"/>
</dbReference>
<feature type="domain" description="Glycosyltransferase 2-like" evidence="5">
    <location>
        <begin position="10"/>
        <end position="120"/>
    </location>
</feature>
<dbReference type="Pfam" id="PF00535">
    <property type="entry name" value="Glycos_transf_2"/>
    <property type="match status" value="1"/>
</dbReference>
<evidence type="ECO:0000259" key="5">
    <source>
        <dbReference type="Pfam" id="PF00535"/>
    </source>
</evidence>
<dbReference type="Gene3D" id="3.90.550.10">
    <property type="entry name" value="Spore Coat Polysaccharide Biosynthesis Protein SpsA, Chain A"/>
    <property type="match status" value="1"/>
</dbReference>
<evidence type="ECO:0000256" key="1">
    <source>
        <dbReference type="ARBA" id="ARBA00004776"/>
    </source>
</evidence>
<keyword evidence="7" id="KW-1185">Reference proteome</keyword>
<evidence type="ECO:0000256" key="2">
    <source>
        <dbReference type="ARBA" id="ARBA00006739"/>
    </source>
</evidence>
<proteinExistence type="inferred from homology"/>
<evidence type="ECO:0000256" key="4">
    <source>
        <dbReference type="ARBA" id="ARBA00022679"/>
    </source>
</evidence>
<name>A0ABX1RCZ9_9PSEU</name>
<dbReference type="RefSeq" id="WP_169396325.1">
    <property type="nucleotide sequence ID" value="NZ_JAAXKY010000039.1"/>
</dbReference>
<organism evidence="6 7">
    <name type="scientific">Pseudonocardia xinjiangensis</name>
    <dbReference type="NCBI Taxonomy" id="75289"/>
    <lineage>
        <taxon>Bacteria</taxon>
        <taxon>Bacillati</taxon>
        <taxon>Actinomycetota</taxon>
        <taxon>Actinomycetes</taxon>
        <taxon>Pseudonocardiales</taxon>
        <taxon>Pseudonocardiaceae</taxon>
        <taxon>Pseudonocardia</taxon>
    </lineage>
</organism>
<feature type="non-terminal residue" evidence="6">
    <location>
        <position position="1"/>
    </location>
</feature>
<dbReference type="Proteomes" id="UP001296706">
    <property type="component" value="Unassembled WGS sequence"/>
</dbReference>
<gene>
    <name evidence="6" type="ORF">HF577_14325</name>
</gene>
<dbReference type="EMBL" id="JAAXKY010000039">
    <property type="protein sequence ID" value="NMH78256.1"/>
    <property type="molecule type" value="Genomic_DNA"/>
</dbReference>
<dbReference type="InterPro" id="IPR001173">
    <property type="entry name" value="Glyco_trans_2-like"/>
</dbReference>
<dbReference type="SUPFAM" id="SSF53448">
    <property type="entry name" value="Nucleotide-diphospho-sugar transferases"/>
    <property type="match status" value="1"/>
</dbReference>
<accession>A0ABX1RCZ9</accession>
<evidence type="ECO:0000256" key="3">
    <source>
        <dbReference type="ARBA" id="ARBA00022676"/>
    </source>
</evidence>
<comment type="caution">
    <text evidence="6">The sequence shown here is derived from an EMBL/GenBank/DDBJ whole genome shotgun (WGS) entry which is preliminary data.</text>
</comment>
<evidence type="ECO:0000313" key="7">
    <source>
        <dbReference type="Proteomes" id="UP001296706"/>
    </source>
</evidence>
<dbReference type="InterPro" id="IPR029044">
    <property type="entry name" value="Nucleotide-diphossugar_trans"/>
</dbReference>
<sequence>LPPWSTEPITVVVATRGRPESLERCVRALLAGEHTDITVLVVDNEPADDSTAIVVSRIGDPRVRYVLEPRRGASVGRNRGLQEARTAIVAFTDDDTEPDKGWAGRIAGAFAADPELACVSGPVLAARLTTAEELAADSAMAWNKGFERRRYSLADPPAESAIFPFSPGLFGIGANLAVRADVAKAVGGFDEALGPGSPTHGGEDCEFLVRLILADHVLGYEPAAWVWHHHRTGQAALRVQLEGYAVGLGGFLTKIALDPRARAAAARRIPAAVAQLRRISERESDAGSGMPVGAAGARLRGLATGPFAYLRSRRVVRRAGGRVPPLVAPRLPLEIESLSLTSTRQSPPDADPS</sequence>
<comment type="similarity">
    <text evidence="2">Belongs to the glycosyltransferase 2 family.</text>
</comment>
<dbReference type="PANTHER" id="PTHR43179:SF12">
    <property type="entry name" value="GALACTOFURANOSYLTRANSFERASE GLFT2"/>
    <property type="match status" value="1"/>
</dbReference>
<dbReference type="PANTHER" id="PTHR43179">
    <property type="entry name" value="RHAMNOSYLTRANSFERASE WBBL"/>
    <property type="match status" value="1"/>
</dbReference>
<keyword evidence="4" id="KW-0808">Transferase</keyword>
<evidence type="ECO:0000313" key="6">
    <source>
        <dbReference type="EMBL" id="NMH78256.1"/>
    </source>
</evidence>
<protein>
    <submittedName>
        <fullName evidence="6">Glycosyltransferase</fullName>
    </submittedName>
</protein>
<keyword evidence="3" id="KW-0328">Glycosyltransferase</keyword>